<organism evidence="1 2">
    <name type="scientific">Lepagella muris</name>
    <dbReference type="NCBI Taxonomy" id="3032870"/>
    <lineage>
        <taxon>Bacteria</taxon>
        <taxon>Pseudomonadati</taxon>
        <taxon>Bacteroidota</taxon>
        <taxon>Bacteroidia</taxon>
        <taxon>Bacteroidales</taxon>
        <taxon>Muribaculaceae</taxon>
        <taxon>Lepagella</taxon>
    </lineage>
</organism>
<dbReference type="EMBL" id="SRYB01000003">
    <property type="protein sequence ID" value="TGY80351.1"/>
    <property type="molecule type" value="Genomic_DNA"/>
</dbReference>
<protein>
    <submittedName>
        <fullName evidence="1">Uncharacterized protein</fullName>
    </submittedName>
</protein>
<accession>A0AC61RK06</accession>
<comment type="caution">
    <text evidence="1">The sequence shown here is derived from an EMBL/GenBank/DDBJ whole genome shotgun (WGS) entry which is preliminary data.</text>
</comment>
<proteinExistence type="predicted"/>
<dbReference type="Proteomes" id="UP000306319">
    <property type="component" value="Unassembled WGS sequence"/>
</dbReference>
<evidence type="ECO:0000313" key="2">
    <source>
        <dbReference type="Proteomes" id="UP000306319"/>
    </source>
</evidence>
<sequence length="112" mass="13452">MKIIYNKIIPFGRGMYVINLFGVLFAKGPCNKFIINHELIHTAQIKELGYIPFYILYVIEWVFRLFQYGSSLKAYFNISFEREAYACQDDLDYLKTRRHYSFIRYVKRGGQR</sequence>
<name>A0AC61RK06_9BACT</name>
<reference evidence="1" key="1">
    <citation type="submission" date="2019-04" db="EMBL/GenBank/DDBJ databases">
        <title>Microbes associate with the intestines of laboratory mice.</title>
        <authorList>
            <person name="Navarre W."/>
            <person name="Wong E."/>
            <person name="Huang K."/>
            <person name="Tropini C."/>
            <person name="Ng K."/>
            <person name="Yu B."/>
        </authorList>
    </citation>
    <scope>NUCLEOTIDE SEQUENCE</scope>
    <source>
        <strain evidence="1">NM04_E33</strain>
    </source>
</reference>
<keyword evidence="2" id="KW-1185">Reference proteome</keyword>
<evidence type="ECO:0000313" key="1">
    <source>
        <dbReference type="EMBL" id="TGY80351.1"/>
    </source>
</evidence>
<gene>
    <name evidence="1" type="ORF">E5331_03710</name>
</gene>